<protein>
    <submittedName>
        <fullName evidence="2">Uncharacterized protein (DUF983 family)</fullName>
    </submittedName>
</protein>
<dbReference type="Pfam" id="PF06170">
    <property type="entry name" value="DUF983"/>
    <property type="match status" value="1"/>
</dbReference>
<gene>
    <name evidence="2" type="ORF">GGR32_001493</name>
</gene>
<reference evidence="2 3" key="1">
    <citation type="submission" date="2020-08" db="EMBL/GenBank/DDBJ databases">
        <title>Genomic Encyclopedia of Type Strains, Phase IV (KMG-IV): sequencing the most valuable type-strain genomes for metagenomic binning, comparative biology and taxonomic classification.</title>
        <authorList>
            <person name="Goeker M."/>
        </authorList>
    </citation>
    <scope>NUCLEOTIDE SEQUENCE [LARGE SCALE GENOMIC DNA]</scope>
    <source>
        <strain evidence="2 3">DSM 29568</strain>
    </source>
</reference>
<accession>A0A840EWI5</accession>
<evidence type="ECO:0000313" key="3">
    <source>
        <dbReference type="Proteomes" id="UP000553034"/>
    </source>
</evidence>
<dbReference type="EMBL" id="JACIFO010000005">
    <property type="protein sequence ID" value="MBB4119197.1"/>
    <property type="molecule type" value="Genomic_DNA"/>
</dbReference>
<name>A0A840EWI5_9FLAO</name>
<dbReference type="InterPro" id="IPR009325">
    <property type="entry name" value="DUF983"/>
</dbReference>
<keyword evidence="1" id="KW-0472">Membrane</keyword>
<feature type="transmembrane region" description="Helical" evidence="1">
    <location>
        <begin position="51"/>
        <end position="78"/>
    </location>
</feature>
<keyword evidence="3" id="KW-1185">Reference proteome</keyword>
<dbReference type="AlphaFoldDB" id="A0A840EWI5"/>
<keyword evidence="1" id="KW-0812">Transmembrane</keyword>
<comment type="caution">
    <text evidence="2">The sequence shown here is derived from an EMBL/GenBank/DDBJ whole genome shotgun (WGS) entry which is preliminary data.</text>
</comment>
<sequence>MSKITNILKCKCPNCQEGDMYEHKGSIFLLKMPKMKKYCDKCNFKFEIETGFFYGAMYVSYSLACAEMITSLVIFWYFMGLSPLNVFLVVVIATVLLSVFNYRLSRVIWLYIFYKKQID</sequence>
<feature type="transmembrane region" description="Helical" evidence="1">
    <location>
        <begin position="84"/>
        <end position="102"/>
    </location>
</feature>
<dbReference type="Proteomes" id="UP000553034">
    <property type="component" value="Unassembled WGS sequence"/>
</dbReference>
<proteinExistence type="predicted"/>
<evidence type="ECO:0000313" key="2">
    <source>
        <dbReference type="EMBL" id="MBB4119197.1"/>
    </source>
</evidence>
<dbReference type="RefSeq" id="WP_183477552.1">
    <property type="nucleotide sequence ID" value="NZ_JACIFO010000005.1"/>
</dbReference>
<organism evidence="2 3">
    <name type="scientific">Mesonia hippocampi</name>
    <dbReference type="NCBI Taxonomy" id="1628250"/>
    <lineage>
        <taxon>Bacteria</taxon>
        <taxon>Pseudomonadati</taxon>
        <taxon>Bacteroidota</taxon>
        <taxon>Flavobacteriia</taxon>
        <taxon>Flavobacteriales</taxon>
        <taxon>Flavobacteriaceae</taxon>
        <taxon>Mesonia</taxon>
    </lineage>
</organism>
<keyword evidence="1" id="KW-1133">Transmembrane helix</keyword>
<evidence type="ECO:0000256" key="1">
    <source>
        <dbReference type="SAM" id="Phobius"/>
    </source>
</evidence>